<proteinExistence type="predicted"/>
<sequence>MSDIAIAAHFGSDATAIAIQTRINRFVKPPARRLQECVKAGVDPKTIDVTGGVKGDDGFHVSRNLRPNAKRLVDCVAAGGDPSTIVFEGEGPAKKKSMETAACMGSDVTKKALEWQFSVTLKKNAQLIRDARAAGRDCKDLNLTMGGSASSKKC</sequence>
<evidence type="ECO:0000313" key="2">
    <source>
        <dbReference type="Proteomes" id="UP000696280"/>
    </source>
</evidence>
<reference evidence="1" key="1">
    <citation type="submission" date="2021-07" db="EMBL/GenBank/DDBJ databases">
        <authorList>
            <person name="Durling M."/>
        </authorList>
    </citation>
    <scope>NUCLEOTIDE SEQUENCE</scope>
</reference>
<evidence type="ECO:0000313" key="1">
    <source>
        <dbReference type="EMBL" id="CAG8956021.1"/>
    </source>
</evidence>
<keyword evidence="2" id="KW-1185">Reference proteome</keyword>
<name>A0A9N9KY03_9HELO</name>
<comment type="caution">
    <text evidence="1">The sequence shown here is derived from an EMBL/GenBank/DDBJ whole genome shotgun (WGS) entry which is preliminary data.</text>
</comment>
<dbReference type="EMBL" id="CAJVRL010000067">
    <property type="protein sequence ID" value="CAG8956021.1"/>
    <property type="molecule type" value="Genomic_DNA"/>
</dbReference>
<gene>
    <name evidence="1" type="ORF">HYFRA_00008877</name>
</gene>
<protein>
    <submittedName>
        <fullName evidence="1">Uncharacterized protein</fullName>
    </submittedName>
</protein>
<dbReference type="OrthoDB" id="4828117at2759"/>
<dbReference type="Proteomes" id="UP000696280">
    <property type="component" value="Unassembled WGS sequence"/>
</dbReference>
<accession>A0A9N9KY03</accession>
<organism evidence="1 2">
    <name type="scientific">Hymenoscyphus fraxineus</name>
    <dbReference type="NCBI Taxonomy" id="746836"/>
    <lineage>
        <taxon>Eukaryota</taxon>
        <taxon>Fungi</taxon>
        <taxon>Dikarya</taxon>
        <taxon>Ascomycota</taxon>
        <taxon>Pezizomycotina</taxon>
        <taxon>Leotiomycetes</taxon>
        <taxon>Helotiales</taxon>
        <taxon>Helotiaceae</taxon>
        <taxon>Hymenoscyphus</taxon>
    </lineage>
</organism>
<dbReference type="AlphaFoldDB" id="A0A9N9KY03"/>